<dbReference type="EMBL" id="JBEUWX010000003">
    <property type="protein sequence ID" value="MFA9950969.1"/>
    <property type="molecule type" value="Genomic_DNA"/>
</dbReference>
<dbReference type="Proteomes" id="UP001574673">
    <property type="component" value="Unassembled WGS sequence"/>
</dbReference>
<organism evidence="18 19">
    <name type="scientific">Dentiradicibacter hellwigii</name>
    <dbReference type="NCBI Taxonomy" id="3149053"/>
    <lineage>
        <taxon>Bacteria</taxon>
        <taxon>Pseudomonadati</taxon>
        <taxon>Pseudomonadota</taxon>
        <taxon>Betaproteobacteria</taxon>
        <taxon>Rhodocyclales</taxon>
        <taxon>Rhodocyclaceae</taxon>
        <taxon>Dentiradicibacter</taxon>
    </lineage>
</organism>
<evidence type="ECO:0000313" key="19">
    <source>
        <dbReference type="Proteomes" id="UP001574673"/>
    </source>
</evidence>
<keyword evidence="9 14" id="KW-0133">Cell shape</keyword>
<dbReference type="InterPro" id="IPR005311">
    <property type="entry name" value="PBP_dimer"/>
</dbReference>
<evidence type="ECO:0000256" key="2">
    <source>
        <dbReference type="ARBA" id="ARBA00004236"/>
    </source>
</evidence>
<evidence type="ECO:0000256" key="7">
    <source>
        <dbReference type="ARBA" id="ARBA00022692"/>
    </source>
</evidence>
<evidence type="ECO:0000256" key="12">
    <source>
        <dbReference type="ARBA" id="ARBA00023136"/>
    </source>
</evidence>
<dbReference type="SUPFAM" id="SSF56601">
    <property type="entry name" value="beta-lactamase/transpeptidase-like"/>
    <property type="match status" value="1"/>
</dbReference>
<keyword evidence="7 14" id="KW-0812">Transmembrane</keyword>
<evidence type="ECO:0000256" key="9">
    <source>
        <dbReference type="ARBA" id="ARBA00022960"/>
    </source>
</evidence>
<keyword evidence="13 14" id="KW-0961">Cell wall biogenesis/degradation</keyword>
<proteinExistence type="inferred from homology"/>
<evidence type="ECO:0000256" key="4">
    <source>
        <dbReference type="ARBA" id="ARBA00022519"/>
    </source>
</evidence>
<evidence type="ECO:0000259" key="16">
    <source>
        <dbReference type="Pfam" id="PF00905"/>
    </source>
</evidence>
<evidence type="ECO:0000256" key="14">
    <source>
        <dbReference type="HAMAP-Rule" id="MF_02081"/>
    </source>
</evidence>
<dbReference type="InterPro" id="IPR001460">
    <property type="entry name" value="PCN-bd_Tpept"/>
</dbReference>
<feature type="transmembrane region" description="Helical" evidence="14">
    <location>
        <begin position="25"/>
        <end position="45"/>
    </location>
</feature>
<evidence type="ECO:0000256" key="8">
    <source>
        <dbReference type="ARBA" id="ARBA00022801"/>
    </source>
</evidence>
<keyword evidence="8 14" id="KW-0378">Hydrolase</keyword>
<keyword evidence="5 14" id="KW-0121">Carboxypeptidase</keyword>
<dbReference type="Pfam" id="PF03717">
    <property type="entry name" value="PBP_dimer"/>
    <property type="match status" value="1"/>
</dbReference>
<dbReference type="Gene3D" id="3.40.710.10">
    <property type="entry name" value="DD-peptidase/beta-lactamase superfamily"/>
    <property type="match status" value="1"/>
</dbReference>
<comment type="catalytic activity">
    <reaction evidence="14">
        <text>Preferential cleavage: (Ac)2-L-Lys-D-Ala-|-D-Ala. Also transpeptidation of peptidyl-alanyl moieties that are N-acyl substituents of D-alanine.</text>
        <dbReference type="EC" id="3.4.16.4"/>
    </reaction>
</comment>
<accession>A0ABV4UK63</accession>
<dbReference type="SUPFAM" id="SSF56519">
    <property type="entry name" value="Penicillin binding protein dimerisation domain"/>
    <property type="match status" value="1"/>
</dbReference>
<comment type="subcellular location">
    <subcellularLocation>
        <location evidence="14">Cell inner membrane</location>
        <topology evidence="14">Single-pass membrane protein</topology>
    </subcellularLocation>
    <subcellularLocation>
        <location evidence="2">Cell membrane</location>
    </subcellularLocation>
    <subcellularLocation>
        <location evidence="1">Membrane</location>
        <topology evidence="1">Single-pass membrane protein</topology>
    </subcellularLocation>
</comment>
<feature type="compositionally biased region" description="Basic and acidic residues" evidence="15">
    <location>
        <begin position="640"/>
        <end position="658"/>
    </location>
</feature>
<dbReference type="Pfam" id="PF00905">
    <property type="entry name" value="Transpeptidase"/>
    <property type="match status" value="1"/>
</dbReference>
<comment type="pathway">
    <text evidence="14">Cell wall biogenesis; peptidoglycan biosynthesis.</text>
</comment>
<keyword evidence="3 14" id="KW-1003">Cell membrane</keyword>
<gene>
    <name evidence="14 18" type="primary">mrdA</name>
    <name evidence="18" type="ORF">ABCS64_11640</name>
</gene>
<keyword evidence="14" id="KW-0479">Metal-binding</keyword>
<evidence type="ECO:0000256" key="5">
    <source>
        <dbReference type="ARBA" id="ARBA00022645"/>
    </source>
</evidence>
<dbReference type="InterPro" id="IPR017790">
    <property type="entry name" value="Penicillin-binding_protein_2"/>
</dbReference>
<comment type="function">
    <text evidence="14">Catalyzes cross-linking of the peptidoglycan cell wall.</text>
</comment>
<comment type="similarity">
    <text evidence="14">Belongs to the transpeptidase family. MrdA subfamily.</text>
</comment>
<dbReference type="EC" id="3.4.16.4" evidence="14"/>
<protein>
    <recommendedName>
        <fullName evidence="14">Peptidoglycan D,D-transpeptidase MrdA</fullName>
        <ecNumber evidence="14">3.4.16.4</ecNumber>
    </recommendedName>
    <alternativeName>
        <fullName evidence="14">Penicillin-binding protein 2</fullName>
        <shortName evidence="14">PBP-2</shortName>
    </alternativeName>
</protein>
<evidence type="ECO:0000256" key="10">
    <source>
        <dbReference type="ARBA" id="ARBA00022984"/>
    </source>
</evidence>
<comment type="caution">
    <text evidence="18">The sequence shown here is derived from an EMBL/GenBank/DDBJ whole genome shotgun (WGS) entry which is preliminary data.</text>
</comment>
<keyword evidence="14" id="KW-0862">Zinc</keyword>
<dbReference type="HAMAP" id="MF_02081">
    <property type="entry name" value="MrdA_transpept"/>
    <property type="match status" value="1"/>
</dbReference>
<dbReference type="InterPro" id="IPR050515">
    <property type="entry name" value="Beta-lactam/transpept"/>
</dbReference>
<dbReference type="RefSeq" id="WP_418892055.1">
    <property type="nucleotide sequence ID" value="NZ_JBEUWX010000003.1"/>
</dbReference>
<feature type="domain" description="Penicillin-binding protein transpeptidase" evidence="16">
    <location>
        <begin position="276"/>
        <end position="614"/>
    </location>
</feature>
<sequence length="725" mass="79815">MFSDSRYFIPQHFTDSEAGRFRFRIYFAAGAVLLAFSLLTARFVYLQIFRHDYYVTRAEDNRIALIPAPPNRGLITDRNGVVLARNYSAFTLEITPSKVDDLEATIEGLAEIIDIQPKDKRRFRRLLGEKNKSFESLPLRTRLSEEEVARFAVNRYRFSGVEVKERQFREYPLGPVAAHAIGYIGRINKDDLNYIDKKEQTANYKGSDHIGKIGLEKSYEFHLHGQTGYEEVEIDAGGRALRSLARTPPTPGGDLTLTLDTGLQAVAEKAFGDRRGALVAIEPSTGGILALVSMPNFDPNLFVDGIRQEDWEALYKSPDRPMVDRALNGAYPPGSTFKPFMALAALESGKRTPGQTTFDPGYFRFGGNTFRDSKRGGHGVVNMHQSIVHSCDTYYYALANDMGIDTIARYMAQLGFGQKTDIDIEGESTGVLPSPEWKRKRFRRPEQQKWYAGETISIGIGQGYNAYTPLQLAQATATLANDGVMYRPHLVKHIVNARTGEKTLIEPEPLRKLPWKQRHFDIVKKAMMGVNREGTGARAFAGAPYTSGGKTGTAQVFSLKGGEYRASRIRRELRDHALFIAFAPVEAPKIALAVLVENGGFGAQSAAPIARAVLDYYLLGKAAKGAVKEDEDAHEDDDVHEGSEEHEEVRDARDGGEKGEDEAAVTHADPKLAAPSAAGRPHGTLIDAGAMEPHDSIRPGHPAAPGMPADPAQPAPPVRADGQEG</sequence>
<keyword evidence="11 14" id="KW-1133">Transmembrane helix</keyword>
<feature type="active site" description="Acyl-ester intermediate" evidence="14">
    <location>
        <position position="335"/>
    </location>
</feature>
<keyword evidence="6 14" id="KW-0645">Protease</keyword>
<feature type="binding site" evidence="14">
    <location>
        <position position="359"/>
    </location>
    <ligand>
        <name>Zn(2+)</name>
        <dbReference type="ChEBI" id="CHEBI:29105"/>
    </ligand>
</feature>
<dbReference type="InterPro" id="IPR012338">
    <property type="entry name" value="Beta-lactam/transpept-like"/>
</dbReference>
<feature type="compositionally biased region" description="Acidic residues" evidence="15">
    <location>
        <begin position="629"/>
        <end position="639"/>
    </location>
</feature>
<name>A0ABV4UK63_9RHOO</name>
<dbReference type="InterPro" id="IPR036138">
    <property type="entry name" value="PBP_dimer_sf"/>
</dbReference>
<evidence type="ECO:0000256" key="13">
    <source>
        <dbReference type="ARBA" id="ARBA00023316"/>
    </source>
</evidence>
<reference evidence="19" key="1">
    <citation type="submission" date="2024-06" db="EMBL/GenBank/DDBJ databases">
        <title>Radixoralia hellwigii gen. nov., sp nov., isolated from a root canal in the human oral cavity.</title>
        <authorList>
            <person name="Bartsch S."/>
            <person name="Wittmer A."/>
            <person name="Schulz A.-K."/>
            <person name="Neumann-Schaal M."/>
            <person name="Wolf J."/>
            <person name="Gronow S."/>
            <person name="Tennert C."/>
            <person name="Haecker G."/>
            <person name="Cieplik F."/>
            <person name="Al-Ahmad A."/>
        </authorList>
    </citation>
    <scope>NUCLEOTIDE SEQUENCE [LARGE SCALE GENOMIC DNA]</scope>
    <source>
        <strain evidence="19">Wk13</strain>
    </source>
</reference>
<feature type="region of interest" description="Disordered" evidence="15">
    <location>
        <begin position="628"/>
        <end position="725"/>
    </location>
</feature>
<evidence type="ECO:0000256" key="15">
    <source>
        <dbReference type="SAM" id="MobiDB-lite"/>
    </source>
</evidence>
<dbReference type="Gene3D" id="3.90.1310.10">
    <property type="entry name" value="Penicillin-binding protein 2a (Domain 2)"/>
    <property type="match status" value="1"/>
</dbReference>
<keyword evidence="19" id="KW-1185">Reference proteome</keyword>
<dbReference type="NCBIfam" id="TIGR03423">
    <property type="entry name" value="pbp2_mrdA"/>
    <property type="match status" value="1"/>
</dbReference>
<dbReference type="Gene3D" id="3.30.1390.30">
    <property type="entry name" value="Penicillin-binding protein 2a, domain 3"/>
    <property type="match status" value="1"/>
</dbReference>
<keyword evidence="4 14" id="KW-0997">Cell inner membrane</keyword>
<evidence type="ECO:0000256" key="3">
    <source>
        <dbReference type="ARBA" id="ARBA00022475"/>
    </source>
</evidence>
<feature type="binding site" evidence="14">
    <location>
        <position position="372"/>
    </location>
    <ligand>
        <name>Zn(2+)</name>
        <dbReference type="ChEBI" id="CHEBI:29105"/>
    </ligand>
</feature>
<dbReference type="GO" id="GO:0009002">
    <property type="term" value="F:serine-type D-Ala-D-Ala carboxypeptidase activity"/>
    <property type="evidence" value="ECO:0007669"/>
    <property type="project" value="UniProtKB-EC"/>
</dbReference>
<evidence type="ECO:0000256" key="11">
    <source>
        <dbReference type="ARBA" id="ARBA00022989"/>
    </source>
</evidence>
<keyword evidence="10 14" id="KW-0573">Peptidoglycan synthesis</keyword>
<feature type="binding site" evidence="14">
    <location>
        <position position="391"/>
    </location>
    <ligand>
        <name>Zn(2+)</name>
        <dbReference type="ChEBI" id="CHEBI:29105"/>
    </ligand>
</feature>
<dbReference type="PANTHER" id="PTHR30627">
    <property type="entry name" value="PEPTIDOGLYCAN D,D-TRANSPEPTIDASE"/>
    <property type="match status" value="1"/>
</dbReference>
<keyword evidence="12 14" id="KW-0472">Membrane</keyword>
<evidence type="ECO:0000256" key="6">
    <source>
        <dbReference type="ARBA" id="ARBA00022670"/>
    </source>
</evidence>
<feature type="binding site" evidence="14">
    <location>
        <position position="378"/>
    </location>
    <ligand>
        <name>Zn(2+)</name>
        <dbReference type="ChEBI" id="CHEBI:29105"/>
    </ligand>
</feature>
<dbReference type="PANTHER" id="PTHR30627:SF2">
    <property type="entry name" value="PEPTIDOGLYCAN D,D-TRANSPEPTIDASE MRDA"/>
    <property type="match status" value="1"/>
</dbReference>
<comment type="cofactor">
    <cofactor evidence="14">
        <name>Zn(2+)</name>
        <dbReference type="ChEBI" id="CHEBI:29105"/>
    </cofactor>
    <text evidence="14">Binds one Zn(2+) ion per subunit.</text>
</comment>
<evidence type="ECO:0000256" key="1">
    <source>
        <dbReference type="ARBA" id="ARBA00004167"/>
    </source>
</evidence>
<evidence type="ECO:0000313" key="18">
    <source>
        <dbReference type="EMBL" id="MFA9950969.1"/>
    </source>
</evidence>
<feature type="domain" description="Penicillin-binding protein dimerisation" evidence="17">
    <location>
        <begin position="68"/>
        <end position="243"/>
    </location>
</feature>
<evidence type="ECO:0000259" key="17">
    <source>
        <dbReference type="Pfam" id="PF03717"/>
    </source>
</evidence>